<proteinExistence type="predicted"/>
<evidence type="ECO:0000313" key="4">
    <source>
        <dbReference type="EMBL" id="AZZ53343.1"/>
    </source>
</evidence>
<gene>
    <name evidence="4" type="ORF">C1I64_15750</name>
</gene>
<feature type="domain" description="N-acetyltransferase" evidence="3">
    <location>
        <begin position="121"/>
        <end position="254"/>
    </location>
</feature>
<dbReference type="Gene3D" id="3.40.630.30">
    <property type="match status" value="1"/>
</dbReference>
<dbReference type="RefSeq" id="WP_127887849.1">
    <property type="nucleotide sequence ID" value="NZ_CP028137.1"/>
</dbReference>
<accession>A0A3T0T420</accession>
<dbReference type="PROSITE" id="PS51186">
    <property type="entry name" value="GNAT"/>
    <property type="match status" value="1"/>
</dbReference>
<dbReference type="Proteomes" id="UP000285317">
    <property type="component" value="Chromosome"/>
</dbReference>
<dbReference type="InterPro" id="IPR050832">
    <property type="entry name" value="Bact_Acetyltransf"/>
</dbReference>
<reference evidence="4 5" key="1">
    <citation type="submission" date="2018-03" db="EMBL/GenBank/DDBJ databases">
        <title>Bacteriophage NCPPB3778 and a type I-E CRISPR drive the evolution of the US Biological Select Agent, Rathayibacter toxicus.</title>
        <authorList>
            <person name="Davis E.W.II."/>
            <person name="Tabima J.F."/>
            <person name="Weisberg A.J."/>
            <person name="Dantas Lopes L."/>
            <person name="Wiseman M.S."/>
            <person name="Wiseman M.S."/>
            <person name="Pupko T."/>
            <person name="Belcher M.S."/>
            <person name="Sechler A.J."/>
            <person name="Tancos M.A."/>
            <person name="Schroeder B.K."/>
            <person name="Murray T.D."/>
            <person name="Luster D.G."/>
            <person name="Schneider W.L."/>
            <person name="Rogers E."/>
            <person name="Andreote F.D."/>
            <person name="Grunwald N.J."/>
            <person name="Putnam M.L."/>
            <person name="Chang J.H."/>
        </authorList>
    </citation>
    <scope>NUCLEOTIDE SEQUENCE [LARGE SCALE GENOMIC DNA]</scope>
    <source>
        <strain evidence="4 5">DSM 15932</strain>
    </source>
</reference>
<dbReference type="InterPro" id="IPR016181">
    <property type="entry name" value="Acyl_CoA_acyltransferase"/>
</dbReference>
<name>A0A3T0T420_9MICO</name>
<evidence type="ECO:0000313" key="5">
    <source>
        <dbReference type="Proteomes" id="UP000285317"/>
    </source>
</evidence>
<dbReference type="GO" id="GO:0016747">
    <property type="term" value="F:acyltransferase activity, transferring groups other than amino-acyl groups"/>
    <property type="evidence" value="ECO:0007669"/>
    <property type="project" value="InterPro"/>
</dbReference>
<dbReference type="PANTHER" id="PTHR43877">
    <property type="entry name" value="AMINOALKYLPHOSPHONATE N-ACETYLTRANSFERASE-RELATED-RELATED"/>
    <property type="match status" value="1"/>
</dbReference>
<dbReference type="CDD" id="cd04301">
    <property type="entry name" value="NAT_SF"/>
    <property type="match status" value="1"/>
</dbReference>
<evidence type="ECO:0000256" key="2">
    <source>
        <dbReference type="ARBA" id="ARBA00023315"/>
    </source>
</evidence>
<dbReference type="KEGG" id="rfs:C1I64_15750"/>
<dbReference type="EMBL" id="CP028137">
    <property type="protein sequence ID" value="AZZ53343.1"/>
    <property type="molecule type" value="Genomic_DNA"/>
</dbReference>
<dbReference type="PANTHER" id="PTHR43877:SF2">
    <property type="entry name" value="AMINOALKYLPHOSPHONATE N-ACETYLTRANSFERASE-RELATED"/>
    <property type="match status" value="1"/>
</dbReference>
<dbReference type="Pfam" id="PF24553">
    <property type="entry name" value="Rv0428c_C"/>
    <property type="match status" value="1"/>
</dbReference>
<keyword evidence="1 4" id="KW-0808">Transferase</keyword>
<protein>
    <submittedName>
        <fullName evidence="4">GNAT family N-acetyltransferase</fullName>
    </submittedName>
</protein>
<dbReference type="InterPro" id="IPR056935">
    <property type="entry name" value="Rv0428c-like_C"/>
</dbReference>
<organism evidence="4 5">
    <name type="scientific">Rathayibacter festucae DSM 15932</name>
    <dbReference type="NCBI Taxonomy" id="1328866"/>
    <lineage>
        <taxon>Bacteria</taxon>
        <taxon>Bacillati</taxon>
        <taxon>Actinomycetota</taxon>
        <taxon>Actinomycetes</taxon>
        <taxon>Micrococcales</taxon>
        <taxon>Microbacteriaceae</taxon>
        <taxon>Rathayibacter</taxon>
    </lineage>
</organism>
<evidence type="ECO:0000259" key="3">
    <source>
        <dbReference type="PROSITE" id="PS51186"/>
    </source>
</evidence>
<evidence type="ECO:0000256" key="1">
    <source>
        <dbReference type="ARBA" id="ARBA00022679"/>
    </source>
</evidence>
<sequence>MEPRLLDRLAADAWPPLQRVALGGWQLRAAGGVTKRANSVLTSGPVEDVDQAITAAEEFAREQGIPPLFQLGPATLPADLPERLARRGYAGHERTLVLTGSVTEALAALGPAAAEAAEPVETTEAPGEEWLSLWWSVDGRGRDAERGIAERILAGCDSAYALLRDGSGPAACGRLAWATAEDGEPWCGLFALATRPDARRRGHAATLLRALLEQAAARGVDRLWIQVLADNAAARRLYASLGCRESSHYEYWRR</sequence>
<dbReference type="InterPro" id="IPR000182">
    <property type="entry name" value="GNAT_dom"/>
</dbReference>
<dbReference type="AlphaFoldDB" id="A0A3T0T420"/>
<keyword evidence="2" id="KW-0012">Acyltransferase</keyword>
<dbReference type="SUPFAM" id="SSF55729">
    <property type="entry name" value="Acyl-CoA N-acyltransferases (Nat)"/>
    <property type="match status" value="1"/>
</dbReference>